<proteinExistence type="predicted"/>
<evidence type="ECO:0000313" key="2">
    <source>
        <dbReference type="Proteomes" id="UP000187406"/>
    </source>
</evidence>
<keyword evidence="2" id="KW-1185">Reference proteome</keyword>
<reference evidence="2" key="1">
    <citation type="submission" date="2016-04" db="EMBL/GenBank/DDBJ databases">
        <title>Cephalotus genome sequencing.</title>
        <authorList>
            <person name="Fukushima K."/>
            <person name="Hasebe M."/>
            <person name="Fang X."/>
        </authorList>
    </citation>
    <scope>NUCLEOTIDE SEQUENCE [LARGE SCALE GENOMIC DNA]</scope>
    <source>
        <strain evidence="2">cv. St1</strain>
    </source>
</reference>
<sequence length="103" mass="12081">MQRCVFDKASLGYDEMKNVKLYQNFFERKKKIDNDKIEKVFVKKKNVNVNCNFCDRHGHISSSCFYKKNVLPKSKVRIKKVWVAKGTTVTNSQGSKFIWVPKS</sequence>
<protein>
    <recommendedName>
        <fullName evidence="3">CCHC-type domain-containing protein</fullName>
    </recommendedName>
</protein>
<dbReference type="InParanoid" id="A0A1Q3CY79"/>
<evidence type="ECO:0008006" key="3">
    <source>
        <dbReference type="Google" id="ProtNLM"/>
    </source>
</evidence>
<name>A0A1Q3CY79_CEPFO</name>
<gene>
    <name evidence="1" type="ORF">CFOL_v3_28478</name>
</gene>
<dbReference type="AlphaFoldDB" id="A0A1Q3CY79"/>
<organism evidence="1 2">
    <name type="scientific">Cephalotus follicularis</name>
    <name type="common">Albany pitcher plant</name>
    <dbReference type="NCBI Taxonomy" id="3775"/>
    <lineage>
        <taxon>Eukaryota</taxon>
        <taxon>Viridiplantae</taxon>
        <taxon>Streptophyta</taxon>
        <taxon>Embryophyta</taxon>
        <taxon>Tracheophyta</taxon>
        <taxon>Spermatophyta</taxon>
        <taxon>Magnoliopsida</taxon>
        <taxon>eudicotyledons</taxon>
        <taxon>Gunneridae</taxon>
        <taxon>Pentapetalae</taxon>
        <taxon>rosids</taxon>
        <taxon>fabids</taxon>
        <taxon>Oxalidales</taxon>
        <taxon>Cephalotaceae</taxon>
        <taxon>Cephalotus</taxon>
    </lineage>
</organism>
<accession>A0A1Q3CY79</accession>
<comment type="caution">
    <text evidence="1">The sequence shown here is derived from an EMBL/GenBank/DDBJ whole genome shotgun (WGS) entry which is preliminary data.</text>
</comment>
<dbReference type="EMBL" id="BDDD01003429">
    <property type="protein sequence ID" value="GAV85038.1"/>
    <property type="molecule type" value="Genomic_DNA"/>
</dbReference>
<evidence type="ECO:0000313" key="1">
    <source>
        <dbReference type="EMBL" id="GAV85038.1"/>
    </source>
</evidence>
<dbReference type="Proteomes" id="UP000187406">
    <property type="component" value="Unassembled WGS sequence"/>
</dbReference>